<dbReference type="InterPro" id="IPR036097">
    <property type="entry name" value="HisK_dim/P_sf"/>
</dbReference>
<dbReference type="AlphaFoldDB" id="A0A0R0AQY1"/>
<dbReference type="InterPro" id="IPR005467">
    <property type="entry name" value="His_kinase_dom"/>
</dbReference>
<dbReference type="InterPro" id="IPR001789">
    <property type="entry name" value="Sig_transdc_resp-reg_receiver"/>
</dbReference>
<sequence length="807" mass="88303">MAEAQHPAPIRILMLEDSALDAELIVAQLKRAHLAFTTERVWTRDDFLRAIQDGGHDVILADHVLPGFDGDTALTLAREHAPEIPFIFVSGTLTEELAVQALTRGARDYVVKQRLQRLPDAVLRALAEREERARLAHAEAELQQSRDRLQLITDSLPALITHFGTDHHFRFVNHASLDWYGVPPEALVGQSIQQAIGQDAFERARPHLERVLRGERVNFETHLPRADGSVRYAQVDGVPEHDAHGAITGYYTLARDISDLKRAELSLRQINESLEHQVLARTADLRRSESRLQAVFQSSFQHQNLLTIHGDIVQANVASLAAILSTLPEVAGQAFADSAWFAATPGAPELIRAAVAAAAQGHESRHELELQLPTGTRSFDFSFRPLQDPDGQVSAIVSEAVETTARRQAEAALRQSQKIEAVGQLTGGIAHDFNNILTIIAGNIEHARMMIDHLGDTAARPARALDNAMRGVSRAASLTQRLLAFARQQPLQSQAVDIGAHMHGMQDMLQRALGELVRLEVDVPTDAWCVELDPAQLESAILNLAVNARDAMPEGGVLSIEAGNVHLDEDYAAHHPDIAEGDYVRLRIRDTGHGMSHETMTRVFEPFFTTKEVGRGTGLGLPMVYGFVKQSGGHVLLESTPGVGTMVTLLFPRSDLPLPLSREDAAPLMAGVDAPEETLLVAEDNDDVRAYTVEALRHLGYRVLEAHDGASALRLLERPDVRVDLLLSDIVMPGMSGWELTQQAKLRKPDLRVLLTSGYPRDMAAHGSVARGMSLLAKPFTRADLSVAVRKALEMPVGETHVVGAAP</sequence>
<dbReference type="Pfam" id="PF00072">
    <property type="entry name" value="Response_reg"/>
    <property type="match status" value="2"/>
</dbReference>
<dbReference type="Gene3D" id="3.40.50.2300">
    <property type="match status" value="2"/>
</dbReference>
<dbReference type="SMART" id="SM00448">
    <property type="entry name" value="REC"/>
    <property type="match status" value="2"/>
</dbReference>
<evidence type="ECO:0000259" key="9">
    <source>
        <dbReference type="PROSITE" id="PS50113"/>
    </source>
</evidence>
<feature type="modified residue" description="4-aspartylphosphate" evidence="4">
    <location>
        <position position="62"/>
    </location>
</feature>
<dbReference type="Gene3D" id="1.10.287.130">
    <property type="match status" value="1"/>
</dbReference>
<name>A0A0R0AQY1_9GAMM</name>
<dbReference type="SMART" id="SM00388">
    <property type="entry name" value="HisKA"/>
    <property type="match status" value="1"/>
</dbReference>
<dbReference type="SUPFAM" id="SSF55874">
    <property type="entry name" value="ATPase domain of HSP90 chaperone/DNA topoisomerase II/histidine kinase"/>
    <property type="match status" value="1"/>
</dbReference>
<evidence type="ECO:0000256" key="3">
    <source>
        <dbReference type="ARBA" id="ARBA00022553"/>
    </source>
</evidence>
<evidence type="ECO:0000313" key="10">
    <source>
        <dbReference type="EMBL" id="KRG43364.1"/>
    </source>
</evidence>
<dbReference type="InterPro" id="IPR011006">
    <property type="entry name" value="CheY-like_superfamily"/>
</dbReference>
<dbReference type="PROSITE" id="PS50113">
    <property type="entry name" value="PAC"/>
    <property type="match status" value="2"/>
</dbReference>
<keyword evidence="3 4" id="KW-0597">Phosphoprotein</keyword>
<feature type="coiled-coil region" evidence="5">
    <location>
        <begin position="123"/>
        <end position="155"/>
    </location>
</feature>
<feature type="modified residue" description="4-aspartylphosphate" evidence="4">
    <location>
        <position position="729"/>
    </location>
</feature>
<dbReference type="InterPro" id="IPR003661">
    <property type="entry name" value="HisK_dim/P_dom"/>
</dbReference>
<evidence type="ECO:0000256" key="4">
    <source>
        <dbReference type="PROSITE-ProRule" id="PRU00169"/>
    </source>
</evidence>
<dbReference type="Pfam" id="PF02518">
    <property type="entry name" value="HATPase_c"/>
    <property type="match status" value="1"/>
</dbReference>
<evidence type="ECO:0000256" key="5">
    <source>
        <dbReference type="SAM" id="Coils"/>
    </source>
</evidence>
<dbReference type="GO" id="GO:0000155">
    <property type="term" value="F:phosphorelay sensor kinase activity"/>
    <property type="evidence" value="ECO:0007669"/>
    <property type="project" value="InterPro"/>
</dbReference>
<dbReference type="SUPFAM" id="SSF55785">
    <property type="entry name" value="PYP-like sensor domain (PAS domain)"/>
    <property type="match status" value="2"/>
</dbReference>
<feature type="domain" description="PAC" evidence="9">
    <location>
        <begin position="217"/>
        <end position="269"/>
    </location>
</feature>
<dbReference type="PROSITE" id="PS50112">
    <property type="entry name" value="PAS"/>
    <property type="match status" value="1"/>
</dbReference>
<gene>
    <name evidence="10" type="ORF">ARC20_09970</name>
</gene>
<dbReference type="Proteomes" id="UP000051802">
    <property type="component" value="Unassembled WGS sequence"/>
</dbReference>
<reference evidence="10 11" key="1">
    <citation type="submission" date="2015-10" db="EMBL/GenBank/DDBJ databases">
        <title>Genome sequencing and analysis of members of genus Stenotrophomonas.</title>
        <authorList>
            <person name="Patil P.P."/>
            <person name="Midha S."/>
            <person name="Patil P.B."/>
        </authorList>
    </citation>
    <scope>NUCLEOTIDE SEQUENCE [LARGE SCALE GENOMIC DNA]</scope>
    <source>
        <strain evidence="10 11">JCM 16536</strain>
    </source>
</reference>
<dbReference type="Gene3D" id="3.30.450.20">
    <property type="entry name" value="PAS domain"/>
    <property type="match status" value="2"/>
</dbReference>
<dbReference type="PROSITE" id="PS50110">
    <property type="entry name" value="RESPONSE_REGULATORY"/>
    <property type="match status" value="2"/>
</dbReference>
<accession>A0A0R0AQY1</accession>
<dbReference type="STRING" id="676599.ARC20_09970"/>
<dbReference type="SUPFAM" id="SSF52172">
    <property type="entry name" value="CheY-like"/>
    <property type="match status" value="2"/>
</dbReference>
<dbReference type="InterPro" id="IPR000700">
    <property type="entry name" value="PAS-assoc_C"/>
</dbReference>
<proteinExistence type="predicted"/>
<dbReference type="PANTHER" id="PTHR43065">
    <property type="entry name" value="SENSOR HISTIDINE KINASE"/>
    <property type="match status" value="1"/>
</dbReference>
<dbReference type="SMART" id="SM00091">
    <property type="entry name" value="PAS"/>
    <property type="match status" value="1"/>
</dbReference>
<dbReference type="InterPro" id="IPR003594">
    <property type="entry name" value="HATPase_dom"/>
</dbReference>
<dbReference type="Pfam" id="PF08448">
    <property type="entry name" value="PAS_4"/>
    <property type="match status" value="2"/>
</dbReference>
<feature type="domain" description="Response regulatory" evidence="7">
    <location>
        <begin position="678"/>
        <end position="793"/>
    </location>
</feature>
<dbReference type="EC" id="2.7.13.3" evidence="2"/>
<dbReference type="RefSeq" id="WP_057646448.1">
    <property type="nucleotide sequence ID" value="NZ_LLXU01000075.1"/>
</dbReference>
<feature type="domain" description="PAC" evidence="9">
    <location>
        <begin position="364"/>
        <end position="415"/>
    </location>
</feature>
<dbReference type="InterPro" id="IPR000014">
    <property type="entry name" value="PAS"/>
</dbReference>
<evidence type="ECO:0000256" key="1">
    <source>
        <dbReference type="ARBA" id="ARBA00000085"/>
    </source>
</evidence>
<feature type="domain" description="PAS" evidence="8">
    <location>
        <begin position="145"/>
        <end position="215"/>
    </location>
</feature>
<dbReference type="NCBIfam" id="TIGR00229">
    <property type="entry name" value="sensory_box"/>
    <property type="match status" value="1"/>
</dbReference>
<dbReference type="EMBL" id="LLXU01000075">
    <property type="protein sequence ID" value="KRG43364.1"/>
    <property type="molecule type" value="Genomic_DNA"/>
</dbReference>
<dbReference type="PROSITE" id="PS50109">
    <property type="entry name" value="HIS_KIN"/>
    <property type="match status" value="1"/>
</dbReference>
<comment type="caution">
    <text evidence="10">The sequence shown here is derived from an EMBL/GenBank/DDBJ whole genome shotgun (WGS) entry which is preliminary data.</text>
</comment>
<evidence type="ECO:0000313" key="11">
    <source>
        <dbReference type="Proteomes" id="UP000051802"/>
    </source>
</evidence>
<dbReference type="PANTHER" id="PTHR43065:SF42">
    <property type="entry name" value="TWO-COMPONENT SENSOR PPRA"/>
    <property type="match status" value="1"/>
</dbReference>
<dbReference type="Gene3D" id="3.30.565.10">
    <property type="entry name" value="Histidine kinase-like ATPase, C-terminal domain"/>
    <property type="match status" value="1"/>
</dbReference>
<feature type="domain" description="Response regulatory" evidence="7">
    <location>
        <begin position="11"/>
        <end position="127"/>
    </location>
</feature>
<dbReference type="InterPro" id="IPR035965">
    <property type="entry name" value="PAS-like_dom_sf"/>
</dbReference>
<organism evidence="10 11">
    <name type="scientific">Stenotrophomonas panacihumi</name>
    <dbReference type="NCBI Taxonomy" id="676599"/>
    <lineage>
        <taxon>Bacteria</taxon>
        <taxon>Pseudomonadati</taxon>
        <taxon>Pseudomonadota</taxon>
        <taxon>Gammaproteobacteria</taxon>
        <taxon>Lysobacterales</taxon>
        <taxon>Lysobacteraceae</taxon>
        <taxon>Stenotrophomonas</taxon>
    </lineage>
</organism>
<dbReference type="CDD" id="cd00130">
    <property type="entry name" value="PAS"/>
    <property type="match status" value="1"/>
</dbReference>
<dbReference type="InterPro" id="IPR004358">
    <property type="entry name" value="Sig_transdc_His_kin-like_C"/>
</dbReference>
<keyword evidence="5" id="KW-0175">Coiled coil</keyword>
<comment type="catalytic activity">
    <reaction evidence="1">
        <text>ATP + protein L-histidine = ADP + protein N-phospho-L-histidine.</text>
        <dbReference type="EC" id="2.7.13.3"/>
    </reaction>
</comment>
<evidence type="ECO:0000259" key="6">
    <source>
        <dbReference type="PROSITE" id="PS50109"/>
    </source>
</evidence>
<protein>
    <recommendedName>
        <fullName evidence="2">histidine kinase</fullName>
        <ecNumber evidence="2">2.7.13.3</ecNumber>
    </recommendedName>
</protein>
<evidence type="ECO:0000259" key="8">
    <source>
        <dbReference type="PROSITE" id="PS50112"/>
    </source>
</evidence>
<dbReference type="SMART" id="SM00387">
    <property type="entry name" value="HATPase_c"/>
    <property type="match status" value="1"/>
</dbReference>
<evidence type="ECO:0000256" key="2">
    <source>
        <dbReference type="ARBA" id="ARBA00012438"/>
    </source>
</evidence>
<dbReference type="Pfam" id="PF00512">
    <property type="entry name" value="HisKA"/>
    <property type="match status" value="1"/>
</dbReference>
<keyword evidence="11" id="KW-1185">Reference proteome</keyword>
<dbReference type="InterPro" id="IPR013656">
    <property type="entry name" value="PAS_4"/>
</dbReference>
<dbReference type="InterPro" id="IPR036890">
    <property type="entry name" value="HATPase_C_sf"/>
</dbReference>
<dbReference type="OrthoDB" id="9770473at2"/>
<dbReference type="CDD" id="cd00156">
    <property type="entry name" value="REC"/>
    <property type="match status" value="1"/>
</dbReference>
<evidence type="ECO:0000259" key="7">
    <source>
        <dbReference type="PROSITE" id="PS50110"/>
    </source>
</evidence>
<dbReference type="SUPFAM" id="SSF47384">
    <property type="entry name" value="Homodimeric domain of signal transducing histidine kinase"/>
    <property type="match status" value="1"/>
</dbReference>
<feature type="domain" description="Histidine kinase" evidence="6">
    <location>
        <begin position="428"/>
        <end position="655"/>
    </location>
</feature>
<dbReference type="PRINTS" id="PR00344">
    <property type="entry name" value="BCTRLSENSOR"/>
</dbReference>